<dbReference type="GO" id="GO:0044231">
    <property type="term" value="C:host cell presynaptic membrane"/>
    <property type="evidence" value="ECO:0007669"/>
    <property type="project" value="UniProtKB-KW"/>
</dbReference>
<dbReference type="Pfam" id="PF08344">
    <property type="entry name" value="TRP_2"/>
    <property type="match status" value="1"/>
</dbReference>
<name>A0A087U965_STEMI</name>
<reference evidence="13 14" key="1">
    <citation type="submission" date="2013-11" db="EMBL/GenBank/DDBJ databases">
        <title>Genome sequencing of Stegodyphus mimosarum.</title>
        <authorList>
            <person name="Bechsgaard J."/>
        </authorList>
    </citation>
    <scope>NUCLEOTIDE SEQUENCE [LARGE SCALE GENOMIC DNA]</scope>
</reference>
<keyword evidence="11" id="KW-0040">ANK repeat</keyword>
<dbReference type="Pfam" id="PF00023">
    <property type="entry name" value="Ank"/>
    <property type="match status" value="1"/>
</dbReference>
<evidence type="ECO:0000259" key="12">
    <source>
        <dbReference type="Pfam" id="PF08344"/>
    </source>
</evidence>
<dbReference type="EMBL" id="KK118804">
    <property type="protein sequence ID" value="KFM73904.1"/>
    <property type="molecule type" value="Genomic_DNA"/>
</dbReference>
<protein>
    <submittedName>
        <fullName evidence="13">Transient-receptor-hypothetical-like protein</fullName>
    </submittedName>
</protein>
<evidence type="ECO:0000256" key="8">
    <source>
        <dbReference type="ARBA" id="ARBA00023065"/>
    </source>
</evidence>
<keyword evidence="13" id="KW-0675">Receptor</keyword>
<dbReference type="AlphaFoldDB" id="A0A087U965"/>
<gene>
    <name evidence="13" type="ORF">X975_01888</name>
</gene>
<evidence type="ECO:0000256" key="9">
    <source>
        <dbReference type="ARBA" id="ARBA00023298"/>
    </source>
</evidence>
<dbReference type="OrthoDB" id="2373987at2759"/>
<keyword evidence="5" id="KW-0528">Neurotoxin</keyword>
<dbReference type="PANTHER" id="PTHR10117:SF54">
    <property type="entry name" value="TRANSIENT RECEPTOR POTENTIAL-GAMMA PROTEIN"/>
    <property type="match status" value="1"/>
</dbReference>
<dbReference type="GO" id="GO:0070679">
    <property type="term" value="F:inositol 1,4,5 trisphosphate binding"/>
    <property type="evidence" value="ECO:0007669"/>
    <property type="project" value="TreeGrafter"/>
</dbReference>
<dbReference type="GO" id="GO:0015279">
    <property type="term" value="F:store-operated calcium channel activity"/>
    <property type="evidence" value="ECO:0007669"/>
    <property type="project" value="TreeGrafter"/>
</dbReference>
<dbReference type="InterPro" id="IPR036770">
    <property type="entry name" value="Ankyrin_rpt-contain_sf"/>
</dbReference>
<dbReference type="GO" id="GO:0034703">
    <property type="term" value="C:cation channel complex"/>
    <property type="evidence" value="ECO:0007669"/>
    <property type="project" value="TreeGrafter"/>
</dbReference>
<feature type="domain" description="Transient receptor ion channel" evidence="12">
    <location>
        <begin position="178"/>
        <end position="216"/>
    </location>
</feature>
<keyword evidence="3" id="KW-0268">Exocytosis</keyword>
<sequence length="216" mass="24451">MSRHNSSRYSKMHPRVSFVDEILGHAERKFLKLVENENVEGLKLVLKGKKQINFDCCDYKGQRALDIAIKKRNIVLIEFLLQELEISVLHYYCALLSAVLENDIYILEMLLNRIAKTNLESRLKGLVGGGAECIRCLPEVAASNLTPLMTAALEGNIEITKMFLERGYKMKKPHSPKCCCEVCCKNRASTGETLTESMSRMNAYRTLASPTYLILT</sequence>
<evidence type="ECO:0000313" key="14">
    <source>
        <dbReference type="Proteomes" id="UP000054359"/>
    </source>
</evidence>
<dbReference type="GO" id="GO:0006887">
    <property type="term" value="P:exocytosis"/>
    <property type="evidence" value="ECO:0007669"/>
    <property type="project" value="UniProtKB-KW"/>
</dbReference>
<dbReference type="PROSITE" id="PS50297">
    <property type="entry name" value="ANK_REP_REGION"/>
    <property type="match status" value="1"/>
</dbReference>
<evidence type="ECO:0000256" key="6">
    <source>
        <dbReference type="ARBA" id="ARBA00022737"/>
    </source>
</evidence>
<evidence type="ECO:0000256" key="5">
    <source>
        <dbReference type="ARBA" id="ARBA00022699"/>
    </source>
</evidence>
<dbReference type="GO" id="GO:0005886">
    <property type="term" value="C:plasma membrane"/>
    <property type="evidence" value="ECO:0007669"/>
    <property type="project" value="TreeGrafter"/>
</dbReference>
<evidence type="ECO:0000256" key="2">
    <source>
        <dbReference type="ARBA" id="ARBA00022448"/>
    </source>
</evidence>
<evidence type="ECO:0000256" key="7">
    <source>
        <dbReference type="ARBA" id="ARBA00023028"/>
    </source>
</evidence>
<evidence type="ECO:0000256" key="3">
    <source>
        <dbReference type="ARBA" id="ARBA00022483"/>
    </source>
</evidence>
<organism evidence="13 14">
    <name type="scientific">Stegodyphus mimosarum</name>
    <name type="common">African social velvet spider</name>
    <dbReference type="NCBI Taxonomy" id="407821"/>
    <lineage>
        <taxon>Eukaryota</taxon>
        <taxon>Metazoa</taxon>
        <taxon>Ecdysozoa</taxon>
        <taxon>Arthropoda</taxon>
        <taxon>Chelicerata</taxon>
        <taxon>Arachnida</taxon>
        <taxon>Araneae</taxon>
        <taxon>Araneomorphae</taxon>
        <taxon>Entelegynae</taxon>
        <taxon>Eresoidea</taxon>
        <taxon>Eresidae</taxon>
        <taxon>Stegodyphus</taxon>
    </lineage>
</organism>
<dbReference type="STRING" id="407821.A0A087U965"/>
<dbReference type="OMA" id="HHIDINC"/>
<dbReference type="PANTHER" id="PTHR10117">
    <property type="entry name" value="TRANSIENT RECEPTOR POTENTIAL CHANNEL"/>
    <property type="match status" value="1"/>
</dbReference>
<evidence type="ECO:0000256" key="1">
    <source>
        <dbReference type="ARBA" id="ARBA00004175"/>
    </source>
</evidence>
<evidence type="ECO:0000256" key="10">
    <source>
        <dbReference type="ARBA" id="ARBA00023303"/>
    </source>
</evidence>
<keyword evidence="10" id="KW-0407">Ion channel</keyword>
<dbReference type="SMART" id="SM00248">
    <property type="entry name" value="ANK"/>
    <property type="match status" value="3"/>
</dbReference>
<evidence type="ECO:0000313" key="13">
    <source>
        <dbReference type="EMBL" id="KFM73904.1"/>
    </source>
</evidence>
<dbReference type="SUPFAM" id="SSF48403">
    <property type="entry name" value="Ankyrin repeat"/>
    <property type="match status" value="1"/>
</dbReference>
<keyword evidence="9" id="KW-1053">Target membrane</keyword>
<evidence type="ECO:0000256" key="4">
    <source>
        <dbReference type="ARBA" id="ARBA00022537"/>
    </source>
</evidence>
<keyword evidence="2" id="KW-0813">Transport</keyword>
<dbReference type="Gene3D" id="1.25.40.20">
    <property type="entry name" value="Ankyrin repeat-containing domain"/>
    <property type="match status" value="1"/>
</dbReference>
<accession>A0A087U965</accession>
<dbReference type="InterPro" id="IPR013555">
    <property type="entry name" value="TRP_dom"/>
</dbReference>
<dbReference type="InterPro" id="IPR002153">
    <property type="entry name" value="TRPC_channel"/>
</dbReference>
<dbReference type="GO" id="GO:0051480">
    <property type="term" value="P:regulation of cytosolic calcium ion concentration"/>
    <property type="evidence" value="ECO:0007669"/>
    <property type="project" value="TreeGrafter"/>
</dbReference>
<keyword evidence="9" id="KW-0472">Membrane</keyword>
<dbReference type="PROSITE" id="PS50088">
    <property type="entry name" value="ANK_REPEAT"/>
    <property type="match status" value="1"/>
</dbReference>
<proteinExistence type="predicted"/>
<dbReference type="GO" id="GO:0044218">
    <property type="term" value="C:other organism cell membrane"/>
    <property type="evidence" value="ECO:0007669"/>
    <property type="project" value="UniProtKB-KW"/>
</dbReference>
<keyword evidence="4" id="KW-1052">Target cell membrane</keyword>
<keyword evidence="7" id="KW-0800">Toxin</keyword>
<keyword evidence="8" id="KW-0406">Ion transport</keyword>
<keyword evidence="7" id="KW-0638">Presynaptic neurotoxin</keyword>
<dbReference type="InterPro" id="IPR002110">
    <property type="entry name" value="Ankyrin_rpt"/>
</dbReference>
<keyword evidence="14" id="KW-1185">Reference proteome</keyword>
<dbReference type="Proteomes" id="UP000054359">
    <property type="component" value="Unassembled WGS sequence"/>
</dbReference>
<feature type="non-terminal residue" evidence="13">
    <location>
        <position position="216"/>
    </location>
</feature>
<comment type="subcellular location">
    <subcellularLocation>
        <location evidence="1">Target cell membrane</location>
    </subcellularLocation>
</comment>
<feature type="repeat" description="ANK" evidence="11">
    <location>
        <begin position="143"/>
        <end position="175"/>
    </location>
</feature>
<keyword evidence="6" id="KW-0677">Repeat</keyword>
<evidence type="ECO:0000256" key="11">
    <source>
        <dbReference type="PROSITE-ProRule" id="PRU00023"/>
    </source>
</evidence>